<evidence type="ECO:0000256" key="4">
    <source>
        <dbReference type="ARBA" id="ARBA00022771"/>
    </source>
</evidence>
<protein>
    <submittedName>
        <fullName evidence="10">ZN648 protein</fullName>
    </submittedName>
</protein>
<dbReference type="GO" id="GO:0000978">
    <property type="term" value="F:RNA polymerase II cis-regulatory region sequence-specific DNA binding"/>
    <property type="evidence" value="ECO:0007669"/>
    <property type="project" value="TreeGrafter"/>
</dbReference>
<name>A0A7L0HJK6_AREIN</name>
<evidence type="ECO:0000313" key="10">
    <source>
        <dbReference type="EMBL" id="NXK20174.1"/>
    </source>
</evidence>
<dbReference type="PROSITE" id="PS00028">
    <property type="entry name" value="ZINC_FINGER_C2H2_1"/>
    <property type="match status" value="2"/>
</dbReference>
<comment type="subcellular location">
    <subcellularLocation>
        <location evidence="1">Nucleus</location>
    </subcellularLocation>
</comment>
<evidence type="ECO:0000256" key="3">
    <source>
        <dbReference type="ARBA" id="ARBA00022737"/>
    </source>
</evidence>
<dbReference type="PROSITE" id="PS50157">
    <property type="entry name" value="ZINC_FINGER_C2H2_2"/>
    <property type="match status" value="2"/>
</dbReference>
<dbReference type="InterPro" id="IPR036236">
    <property type="entry name" value="Znf_C2H2_sf"/>
</dbReference>
<evidence type="ECO:0000259" key="9">
    <source>
        <dbReference type="PROSITE" id="PS50157"/>
    </source>
</evidence>
<keyword evidence="2" id="KW-0479">Metal-binding</keyword>
<evidence type="ECO:0000256" key="8">
    <source>
        <dbReference type="SAM" id="MobiDB-lite"/>
    </source>
</evidence>
<dbReference type="GO" id="GO:0005634">
    <property type="term" value="C:nucleus"/>
    <property type="evidence" value="ECO:0007669"/>
    <property type="project" value="UniProtKB-SubCell"/>
</dbReference>
<dbReference type="GO" id="GO:0008270">
    <property type="term" value="F:zinc ion binding"/>
    <property type="evidence" value="ECO:0007669"/>
    <property type="project" value="UniProtKB-KW"/>
</dbReference>
<feature type="non-terminal residue" evidence="10">
    <location>
        <position position="65"/>
    </location>
</feature>
<feature type="domain" description="C2H2-type" evidence="9">
    <location>
        <begin position="7"/>
        <end position="35"/>
    </location>
</feature>
<evidence type="ECO:0000256" key="2">
    <source>
        <dbReference type="ARBA" id="ARBA00022723"/>
    </source>
</evidence>
<keyword evidence="4 7" id="KW-0863">Zinc-finger</keyword>
<feature type="region of interest" description="Disordered" evidence="8">
    <location>
        <begin position="45"/>
        <end position="65"/>
    </location>
</feature>
<dbReference type="SMART" id="SM00355">
    <property type="entry name" value="ZnF_C2H2"/>
    <property type="match status" value="2"/>
</dbReference>
<proteinExistence type="predicted"/>
<dbReference type="AlphaFoldDB" id="A0A7L0HJK6"/>
<keyword evidence="3" id="KW-0677">Repeat</keyword>
<dbReference type="GO" id="GO:0000981">
    <property type="term" value="F:DNA-binding transcription factor activity, RNA polymerase II-specific"/>
    <property type="evidence" value="ECO:0007669"/>
    <property type="project" value="TreeGrafter"/>
</dbReference>
<accession>A0A7L0HJK6</accession>
<dbReference type="SUPFAM" id="SSF57667">
    <property type="entry name" value="beta-beta-alpha zinc fingers"/>
    <property type="match status" value="1"/>
</dbReference>
<dbReference type="InterPro" id="IPR013087">
    <property type="entry name" value="Znf_C2H2_type"/>
</dbReference>
<dbReference type="Gene3D" id="3.30.160.60">
    <property type="entry name" value="Classic Zinc Finger"/>
    <property type="match status" value="1"/>
</dbReference>
<organism evidence="10 11">
    <name type="scientific">Arenaria interpres</name>
    <name type="common">Ruddy turnstone</name>
    <name type="synonym">Tringa interpres</name>
    <dbReference type="NCBI Taxonomy" id="54971"/>
    <lineage>
        <taxon>Eukaryota</taxon>
        <taxon>Metazoa</taxon>
        <taxon>Chordata</taxon>
        <taxon>Craniata</taxon>
        <taxon>Vertebrata</taxon>
        <taxon>Euteleostomi</taxon>
        <taxon>Archelosauria</taxon>
        <taxon>Archosauria</taxon>
        <taxon>Dinosauria</taxon>
        <taxon>Saurischia</taxon>
        <taxon>Theropoda</taxon>
        <taxon>Coelurosauria</taxon>
        <taxon>Aves</taxon>
        <taxon>Neognathae</taxon>
        <taxon>Neoaves</taxon>
        <taxon>Charadriiformes</taxon>
        <taxon>Scolopacidae</taxon>
        <taxon>Arenaria</taxon>
    </lineage>
</organism>
<keyword evidence="5" id="KW-0862">Zinc</keyword>
<sequence>HTGERPYGCPECGRCFAVSSDLAKHRRGAHGGHRCRDCGQQFPRPAALAGHRRKHHGGGGGGGGG</sequence>
<feature type="non-terminal residue" evidence="10">
    <location>
        <position position="1"/>
    </location>
</feature>
<comment type="caution">
    <text evidence="10">The sequence shown here is derived from an EMBL/GenBank/DDBJ whole genome shotgun (WGS) entry which is preliminary data.</text>
</comment>
<keyword evidence="6" id="KW-0539">Nucleus</keyword>
<evidence type="ECO:0000256" key="1">
    <source>
        <dbReference type="ARBA" id="ARBA00004123"/>
    </source>
</evidence>
<dbReference type="FunFam" id="3.30.160.60:FF:000710">
    <property type="entry name" value="Zinc finger protein 768"/>
    <property type="match status" value="1"/>
</dbReference>
<gene>
    <name evidence="10" type="primary">Znf648</name>
    <name evidence="10" type="ORF">AREINT_R15162</name>
</gene>
<evidence type="ECO:0000256" key="6">
    <source>
        <dbReference type="ARBA" id="ARBA00023242"/>
    </source>
</evidence>
<evidence type="ECO:0000256" key="7">
    <source>
        <dbReference type="PROSITE-ProRule" id="PRU00042"/>
    </source>
</evidence>
<evidence type="ECO:0000313" key="11">
    <source>
        <dbReference type="Proteomes" id="UP000541811"/>
    </source>
</evidence>
<keyword evidence="11" id="KW-1185">Reference proteome</keyword>
<dbReference type="Proteomes" id="UP000541811">
    <property type="component" value="Unassembled WGS sequence"/>
</dbReference>
<dbReference type="Pfam" id="PF00096">
    <property type="entry name" value="zf-C2H2"/>
    <property type="match status" value="2"/>
</dbReference>
<dbReference type="PANTHER" id="PTHR23226">
    <property type="entry name" value="ZINC FINGER AND SCAN DOMAIN-CONTAINING"/>
    <property type="match status" value="1"/>
</dbReference>
<evidence type="ECO:0000256" key="5">
    <source>
        <dbReference type="ARBA" id="ARBA00022833"/>
    </source>
</evidence>
<feature type="domain" description="C2H2-type" evidence="9">
    <location>
        <begin position="33"/>
        <end position="57"/>
    </location>
</feature>
<dbReference type="PANTHER" id="PTHR23226:SF416">
    <property type="entry name" value="FI01424P"/>
    <property type="match status" value="1"/>
</dbReference>
<dbReference type="EMBL" id="VXAK01008999">
    <property type="protein sequence ID" value="NXK20174.1"/>
    <property type="molecule type" value="Genomic_DNA"/>
</dbReference>
<reference evidence="10 11" key="1">
    <citation type="submission" date="2019-09" db="EMBL/GenBank/DDBJ databases">
        <title>Bird 10,000 Genomes (B10K) Project - Family phase.</title>
        <authorList>
            <person name="Zhang G."/>
        </authorList>
    </citation>
    <scope>NUCLEOTIDE SEQUENCE [LARGE SCALE GENOMIC DNA]</scope>
    <source>
        <strain evidence="10">B10K-DU-005-73</strain>
        <tissue evidence="10">Liver</tissue>
    </source>
</reference>